<dbReference type="InterPro" id="IPR053181">
    <property type="entry name" value="EcdB-like_regulator"/>
</dbReference>
<keyword evidence="1" id="KW-0539">Nucleus</keyword>
<dbReference type="AlphaFoldDB" id="A0A8J5U0B5"/>
<dbReference type="PANTHER" id="PTHR47785:SF3">
    <property type="entry name" value="ZN(2)-C6 FUNGAL-TYPE DOMAIN-CONTAINING PROTEIN"/>
    <property type="match status" value="1"/>
</dbReference>
<dbReference type="Pfam" id="PF04082">
    <property type="entry name" value="Fungal_trans"/>
    <property type="match status" value="1"/>
</dbReference>
<evidence type="ECO:0000256" key="2">
    <source>
        <dbReference type="SAM" id="MobiDB-lite"/>
    </source>
</evidence>
<dbReference type="EMBL" id="JAELUR010000031">
    <property type="protein sequence ID" value="KAG7406881.1"/>
    <property type="molecule type" value="Genomic_DNA"/>
</dbReference>
<comment type="caution">
    <text evidence="4">The sequence shown here is derived from an EMBL/GenBank/DDBJ whole genome shotgun (WGS) entry which is preliminary data.</text>
</comment>
<dbReference type="Proteomes" id="UP000693942">
    <property type="component" value="Unassembled WGS sequence"/>
</dbReference>
<evidence type="ECO:0000313" key="4">
    <source>
        <dbReference type="EMBL" id="KAG7406881.1"/>
    </source>
</evidence>
<protein>
    <submittedName>
        <fullName evidence="4">Echinocandin B biosynthetic cluster transcription factor ecdB</fullName>
    </submittedName>
</protein>
<dbReference type="GO" id="GO:0008270">
    <property type="term" value="F:zinc ion binding"/>
    <property type="evidence" value="ECO:0007669"/>
    <property type="project" value="InterPro"/>
</dbReference>
<dbReference type="CDD" id="cd12148">
    <property type="entry name" value="fungal_TF_MHR"/>
    <property type="match status" value="1"/>
</dbReference>
<dbReference type="GO" id="GO:0006351">
    <property type="term" value="P:DNA-templated transcription"/>
    <property type="evidence" value="ECO:0007669"/>
    <property type="project" value="InterPro"/>
</dbReference>
<dbReference type="PANTHER" id="PTHR47785">
    <property type="entry name" value="ZN(II)2CYS6 TRANSCRIPTION FACTOR (EUROFUNG)-RELATED-RELATED"/>
    <property type="match status" value="1"/>
</dbReference>
<sequence length="543" mass="60685">MTTLLESVRHNEESQSVHHATPSPRPTIDASETSHVSLADRDGVNTDFPVMVIQCRSMMRFLDLDLELATWLVNMEHATAAYPALAVASLGSSTSRLFMMQSNRVTVDLASFSENVHIWYPLFSANFYDTFFHAISNVDNSPTQSCLAVLILATGCVAGSDRSAAALNQRPELMYIHEANSLLPHLFLEHSIPALQCLVLFAIYHLHLLQPCQAHDYILAASSRVQNMLRSRQYPPDTDSGDLLGRAYWTILLIESELLIQLDLPQSGIWSFNESVPLPSTSTVGHLPPHQVETVTAPLRSSSSPSSIPSNTPADHTLVYFLFEIAMRRILQRCNTSLNKSAGGRLRFSPVIATELELQLHEWYDHLPPLLRFPKTLDDRDHGALNPNAQFLQAQYFACKASIYWPAVYQSIESGEVTEKRSGHCTKFFNACILFVPAAASSFKTCRVNGWSLAASIFIITMAALRAAMTPSLDKRYNYDRLQNCFTHAVQVFMDIGTCRPSLTALGRILDERVAAIQNKSLVRDEHSMTSTRNMELANRDRK</sequence>
<dbReference type="InterPro" id="IPR007219">
    <property type="entry name" value="XnlR_reg_dom"/>
</dbReference>
<organism evidence="4 5">
    <name type="scientific">Fusarium oxysporum f. sp. raphani</name>
    <dbReference type="NCBI Taxonomy" id="96318"/>
    <lineage>
        <taxon>Eukaryota</taxon>
        <taxon>Fungi</taxon>
        <taxon>Dikarya</taxon>
        <taxon>Ascomycota</taxon>
        <taxon>Pezizomycotina</taxon>
        <taxon>Sordariomycetes</taxon>
        <taxon>Hypocreomycetidae</taxon>
        <taxon>Hypocreales</taxon>
        <taxon>Nectriaceae</taxon>
        <taxon>Fusarium</taxon>
        <taxon>Fusarium oxysporum species complex</taxon>
    </lineage>
</organism>
<evidence type="ECO:0000256" key="1">
    <source>
        <dbReference type="ARBA" id="ARBA00023242"/>
    </source>
</evidence>
<proteinExistence type="predicted"/>
<name>A0A8J5U0B5_FUSOX</name>
<reference evidence="4" key="1">
    <citation type="submission" date="2021-04" db="EMBL/GenBank/DDBJ databases">
        <title>First draft genome resource for Brassicaceae pathogens Fusarium oxysporum f. sp. raphani and Fusarium oxysporum f. sp. rapae.</title>
        <authorList>
            <person name="Asai S."/>
        </authorList>
    </citation>
    <scope>NUCLEOTIDE SEQUENCE</scope>
    <source>
        <strain evidence="4">Tf1262</strain>
    </source>
</reference>
<evidence type="ECO:0000313" key="5">
    <source>
        <dbReference type="Proteomes" id="UP000693942"/>
    </source>
</evidence>
<feature type="region of interest" description="Disordered" evidence="2">
    <location>
        <begin position="1"/>
        <end position="30"/>
    </location>
</feature>
<dbReference type="GO" id="GO:0003677">
    <property type="term" value="F:DNA binding"/>
    <property type="evidence" value="ECO:0007669"/>
    <property type="project" value="InterPro"/>
</dbReference>
<gene>
    <name evidence="4" type="primary">ecdB-4</name>
    <name evidence="4" type="ORF">Forpi1262_v018231</name>
</gene>
<accession>A0A8J5U0B5</accession>
<evidence type="ECO:0000259" key="3">
    <source>
        <dbReference type="Pfam" id="PF04082"/>
    </source>
</evidence>
<feature type="domain" description="Xylanolytic transcriptional activator regulatory" evidence="3">
    <location>
        <begin position="110"/>
        <end position="218"/>
    </location>
</feature>
<feature type="compositionally biased region" description="Basic and acidic residues" evidence="2">
    <location>
        <begin position="7"/>
        <end position="16"/>
    </location>
</feature>